<evidence type="ECO:0000313" key="3">
    <source>
        <dbReference type="Proteomes" id="UP000799330"/>
    </source>
</evidence>
<evidence type="ECO:0000313" key="2">
    <source>
        <dbReference type="EMBL" id="NCS59745.1"/>
    </source>
</evidence>
<dbReference type="EMBL" id="JAADAI010000565">
    <property type="protein sequence ID" value="NCS59745.1"/>
    <property type="molecule type" value="Genomic_DNA"/>
</dbReference>
<sequence>MPNTLYTLTTNLTLESALTLDPDIISALQQATLLISGKLQQFADDSAFDDKIQVAFGTAVNTDELQSQWQAGDLTGFPIMEIVSGNDLNEANGAYAIANNRIYLSYEFLSQNLGNLGAIVALLLEEYGHYVDGLLNSTDAPGDEGAIFASLVLGESLSEEALAYLKAEDDAGVVIINGEIITVEQQVTRTWNAPINGFWDVSSNWTGNQLPVAGDNVIISFPSNNITTTYRTGNNSLNSVLSDEAFVINGGILTVNNLTVNDTFSLSSGTLNLNGTTPSVVNNSFSQSGGTLSGTGEVIVNNNYNWTSGTQSGSGKTTLKGTTNISTTN</sequence>
<reference evidence="2" key="1">
    <citation type="journal article" date="2019" name="Mol. Ecol.">
        <title>Genome evolution and host-microbiome shifts correspond with intraspecific niche divergence within harmful algal bloom-forming Microcystis aeruginosa.</title>
        <authorList>
            <person name="Jackrel S.L."/>
            <person name="White J.D."/>
            <person name="Evans J.T."/>
            <person name="Buffin K."/>
            <person name="Hayden K."/>
            <person name="Sarnelle O."/>
            <person name="Denef V.J."/>
        </authorList>
    </citation>
    <scope>NUCLEOTIDE SEQUENCE</scope>
    <source>
        <strain evidence="2">G11-04</strain>
    </source>
</reference>
<dbReference type="Proteomes" id="UP000799330">
    <property type="component" value="Unassembled WGS sequence"/>
</dbReference>
<feature type="non-terminal residue" evidence="2">
    <location>
        <position position="329"/>
    </location>
</feature>
<feature type="compositionally biased region" description="Low complexity" evidence="1">
    <location>
        <begin position="310"/>
        <end position="323"/>
    </location>
</feature>
<protein>
    <submittedName>
        <fullName evidence="2">Uncharacterized protein</fullName>
    </submittedName>
</protein>
<proteinExistence type="predicted"/>
<accession>A0A966G651</accession>
<feature type="region of interest" description="Disordered" evidence="1">
    <location>
        <begin position="310"/>
        <end position="329"/>
    </location>
</feature>
<gene>
    <name evidence="2" type="ORF">GPJ16_24285</name>
</gene>
<comment type="caution">
    <text evidence="2">The sequence shown here is derived from an EMBL/GenBank/DDBJ whole genome shotgun (WGS) entry which is preliminary data.</text>
</comment>
<name>A0A966G651_MICAE</name>
<organism evidence="2 3">
    <name type="scientific">Microcystis aeruginosa G11-04</name>
    <dbReference type="NCBI Taxonomy" id="2685956"/>
    <lineage>
        <taxon>Bacteria</taxon>
        <taxon>Bacillati</taxon>
        <taxon>Cyanobacteriota</taxon>
        <taxon>Cyanophyceae</taxon>
        <taxon>Oscillatoriophycideae</taxon>
        <taxon>Chroococcales</taxon>
        <taxon>Microcystaceae</taxon>
        <taxon>Microcystis</taxon>
    </lineage>
</organism>
<dbReference type="AlphaFoldDB" id="A0A966G651"/>
<evidence type="ECO:0000256" key="1">
    <source>
        <dbReference type="SAM" id="MobiDB-lite"/>
    </source>
</evidence>